<dbReference type="Proteomes" id="UP000011115">
    <property type="component" value="Unassembled WGS sequence"/>
</dbReference>
<protein>
    <submittedName>
        <fullName evidence="1">Integrase core domain containing protein</fullName>
    </submittedName>
</protein>
<dbReference type="InParanoid" id="M1DRJ3"/>
<reference evidence="1" key="2">
    <citation type="submission" date="2015-06" db="UniProtKB">
        <authorList>
            <consortium name="EnsemblPlants"/>
        </authorList>
    </citation>
    <scope>IDENTIFICATION</scope>
    <source>
        <strain evidence="1">DM1-3 516 R44</strain>
    </source>
</reference>
<reference evidence="2" key="1">
    <citation type="journal article" date="2011" name="Nature">
        <title>Genome sequence and analysis of the tuber crop potato.</title>
        <authorList>
            <consortium name="The Potato Genome Sequencing Consortium"/>
        </authorList>
    </citation>
    <scope>NUCLEOTIDE SEQUENCE [LARGE SCALE GENOMIC DNA]</scope>
    <source>
        <strain evidence="2">cv. DM1-3 516 R44</strain>
    </source>
</reference>
<accession>M1DRJ3</accession>
<dbReference type="PaxDb" id="4113-PGSC0003DMT400093247"/>
<evidence type="ECO:0000313" key="2">
    <source>
        <dbReference type="Proteomes" id="UP000011115"/>
    </source>
</evidence>
<dbReference type="AlphaFoldDB" id="M1DRJ3"/>
<dbReference type="HOGENOM" id="CLU_1621893_0_0_1"/>
<dbReference type="EnsemblPlants" id="PGSC0003DMT400093247">
    <property type="protein sequence ID" value="PGSC0003DMT400093247"/>
    <property type="gene ID" value="PGSC0003DMG400042818"/>
</dbReference>
<proteinExistence type="predicted"/>
<organism evidence="1 2">
    <name type="scientific">Solanum tuberosum</name>
    <name type="common">Potato</name>
    <dbReference type="NCBI Taxonomy" id="4113"/>
    <lineage>
        <taxon>Eukaryota</taxon>
        <taxon>Viridiplantae</taxon>
        <taxon>Streptophyta</taxon>
        <taxon>Embryophyta</taxon>
        <taxon>Tracheophyta</taxon>
        <taxon>Spermatophyta</taxon>
        <taxon>Magnoliopsida</taxon>
        <taxon>eudicotyledons</taxon>
        <taxon>Gunneridae</taxon>
        <taxon>Pentapetalae</taxon>
        <taxon>asterids</taxon>
        <taxon>lamiids</taxon>
        <taxon>Solanales</taxon>
        <taxon>Solanaceae</taxon>
        <taxon>Solanoideae</taxon>
        <taxon>Solaneae</taxon>
        <taxon>Solanum</taxon>
    </lineage>
</organism>
<dbReference type="Gramene" id="PGSC0003DMT400093247">
    <property type="protein sequence ID" value="PGSC0003DMT400093247"/>
    <property type="gene ID" value="PGSC0003DMG400042818"/>
</dbReference>
<sequence>MATLLQHMRPWMQHLIEDSEARMEKMMDQNIHAVHKRLYAFELRILKSLAPNIDVTTFQTELANLRADVDAILATPDTAPEVTPTTEEENAVMNALFGDVVPPSNSYRAVGMPPALTTLLMLRRHKNWRRISGSSFRRPRGHLYLMRRGDNSGPEKWMLAHPTM</sequence>
<evidence type="ECO:0000313" key="1">
    <source>
        <dbReference type="EnsemblPlants" id="PGSC0003DMT400093247"/>
    </source>
</evidence>
<keyword evidence="2" id="KW-1185">Reference proteome</keyword>
<name>M1DRJ3_SOLTU</name>